<dbReference type="PANTHER" id="PTHR31113">
    <property type="entry name" value="UPF0496 PROTEIN 3-RELATED"/>
    <property type="match status" value="1"/>
</dbReference>
<keyword evidence="3" id="KW-0812">Transmembrane</keyword>
<evidence type="ECO:0000256" key="5">
    <source>
        <dbReference type="ARBA" id="ARBA00023136"/>
    </source>
</evidence>
<evidence type="ECO:0000313" key="9">
    <source>
        <dbReference type="Proteomes" id="UP000026915"/>
    </source>
</evidence>
<name>A0A061G259_THECC</name>
<dbReference type="GO" id="GO:0016020">
    <property type="term" value="C:membrane"/>
    <property type="evidence" value="ECO:0007669"/>
    <property type="project" value="UniProtKB-SubCell"/>
</dbReference>
<evidence type="ECO:0000256" key="1">
    <source>
        <dbReference type="ARBA" id="ARBA00004370"/>
    </source>
</evidence>
<comment type="similarity">
    <text evidence="2">Belongs to the UPF0496 family.</text>
</comment>
<dbReference type="InParanoid" id="A0A061G259"/>
<dbReference type="HOGENOM" id="CLU_460350_0_0_1"/>
<evidence type="ECO:0000256" key="6">
    <source>
        <dbReference type="SAM" id="Coils"/>
    </source>
</evidence>
<dbReference type="eggNOG" id="ENOG502QU17">
    <property type="taxonomic scope" value="Eukaryota"/>
</dbReference>
<evidence type="ECO:0000256" key="4">
    <source>
        <dbReference type="ARBA" id="ARBA00022989"/>
    </source>
</evidence>
<evidence type="ECO:0000256" key="2">
    <source>
        <dbReference type="ARBA" id="ARBA00009074"/>
    </source>
</evidence>
<dbReference type="FunCoup" id="A0A061G259">
    <property type="interactions" value="79"/>
</dbReference>
<keyword evidence="4" id="KW-1133">Transmembrane helix</keyword>
<evidence type="ECO:0000313" key="8">
    <source>
        <dbReference type="EMBL" id="EOY23272.1"/>
    </source>
</evidence>
<dbReference type="InterPro" id="IPR007749">
    <property type="entry name" value="DUF677"/>
</dbReference>
<gene>
    <name evidence="8" type="ORF">TCM_015222</name>
</gene>
<sequence length="593" mass="65317">MVCRRQRIRSLLLNLRPQYCLAQKISQSLWTLPGDPAIHPCFQTASQRLHRRPTSKKPPCSGGGGGWGGAEAAMKINLGSRKVEIRAKRAGDKLLQTLIMGYLQMASTDHGFIQPILGPKYLTTFEANKFTEILFSRSQMKKRIGARFRKFLSCTGASGANSSVIPRSIDVREEYANAFRTESYNDFWTRVLAISHIDSATCISPIDSTTAARLSSYRLFAEHLLDPDQPTVSRILTLIQNRPTTHSLLLDYFSQTANASLLCGLLLKDIDHTRVKYRSFRTSFQALEIAQFSNGNQFLGIVTRLIEFSNSPNPFLSTAPSSSRVRVIQAGCCDLLERLESSRDKARAKLHLINSLQHGSGVFLVALTASLTIIVASHALALVVAAPGLIAASLELASMRRLARESAQLDAAAKGTYILNRDLDTISRLVARLNDELEDMSAMVKFWLDRGEDRLQASGEVARQLKKNDANFTQQLDELEEHLYLCFMTINRARNLVVREILDPGPRTTRTPDLGTDFVVIVGFLVSVVKRGKGYTGDLAKFSTQRPDLAAESIGSGASRSDPTVGSGTPQPDPVAGKRRSAAVVARSGHMVR</sequence>
<keyword evidence="9" id="KW-1185">Reference proteome</keyword>
<keyword evidence="5" id="KW-0472">Membrane</keyword>
<feature type="region of interest" description="Disordered" evidence="7">
    <location>
        <begin position="550"/>
        <end position="593"/>
    </location>
</feature>
<evidence type="ECO:0000256" key="7">
    <source>
        <dbReference type="SAM" id="MobiDB-lite"/>
    </source>
</evidence>
<feature type="compositionally biased region" description="Polar residues" evidence="7">
    <location>
        <begin position="556"/>
        <end position="570"/>
    </location>
</feature>
<feature type="coiled-coil region" evidence="6">
    <location>
        <begin position="423"/>
        <end position="482"/>
    </location>
</feature>
<dbReference type="Pfam" id="PF05055">
    <property type="entry name" value="DUF677"/>
    <property type="match status" value="1"/>
</dbReference>
<dbReference type="PANTHER" id="PTHR31113:SF6">
    <property type="entry name" value="UPF0496 PROTEIN 3"/>
    <property type="match status" value="1"/>
</dbReference>
<organism evidence="8 9">
    <name type="scientific">Theobroma cacao</name>
    <name type="common">Cacao</name>
    <name type="synonym">Cocoa</name>
    <dbReference type="NCBI Taxonomy" id="3641"/>
    <lineage>
        <taxon>Eukaryota</taxon>
        <taxon>Viridiplantae</taxon>
        <taxon>Streptophyta</taxon>
        <taxon>Embryophyta</taxon>
        <taxon>Tracheophyta</taxon>
        <taxon>Spermatophyta</taxon>
        <taxon>Magnoliopsida</taxon>
        <taxon>eudicotyledons</taxon>
        <taxon>Gunneridae</taxon>
        <taxon>Pentapetalae</taxon>
        <taxon>rosids</taxon>
        <taxon>malvids</taxon>
        <taxon>Malvales</taxon>
        <taxon>Malvaceae</taxon>
        <taxon>Byttnerioideae</taxon>
        <taxon>Theobroma</taxon>
    </lineage>
</organism>
<accession>A0A061G259</accession>
<reference evidence="8 9" key="1">
    <citation type="journal article" date="2013" name="Genome Biol.">
        <title>The genome sequence of the most widely cultivated cacao type and its use to identify candidate genes regulating pod color.</title>
        <authorList>
            <person name="Motamayor J.C."/>
            <person name="Mockaitis K."/>
            <person name="Schmutz J."/>
            <person name="Haiminen N."/>
            <person name="Iii D.L."/>
            <person name="Cornejo O."/>
            <person name="Findley S.D."/>
            <person name="Zheng P."/>
            <person name="Utro F."/>
            <person name="Royaert S."/>
            <person name="Saski C."/>
            <person name="Jenkins J."/>
            <person name="Podicheti R."/>
            <person name="Zhao M."/>
            <person name="Scheffler B.E."/>
            <person name="Stack J.C."/>
            <person name="Feltus F.A."/>
            <person name="Mustiga G.M."/>
            <person name="Amores F."/>
            <person name="Phillips W."/>
            <person name="Marelli J.P."/>
            <person name="May G.D."/>
            <person name="Shapiro H."/>
            <person name="Ma J."/>
            <person name="Bustamante C.D."/>
            <person name="Schnell R.J."/>
            <person name="Main D."/>
            <person name="Gilbert D."/>
            <person name="Parida L."/>
            <person name="Kuhn D.N."/>
        </authorList>
    </citation>
    <scope>NUCLEOTIDE SEQUENCE [LARGE SCALE GENOMIC DNA]</scope>
    <source>
        <strain evidence="9">cv. Matina 1-6</strain>
    </source>
</reference>
<proteinExistence type="inferred from homology"/>
<comment type="subcellular location">
    <subcellularLocation>
        <location evidence="1">Membrane</location>
    </subcellularLocation>
</comment>
<evidence type="ECO:0000256" key="3">
    <source>
        <dbReference type="ARBA" id="ARBA00022692"/>
    </source>
</evidence>
<dbReference type="EMBL" id="CM001881">
    <property type="protein sequence ID" value="EOY23272.1"/>
    <property type="molecule type" value="Genomic_DNA"/>
</dbReference>
<dbReference type="Proteomes" id="UP000026915">
    <property type="component" value="Chromosome 3"/>
</dbReference>
<dbReference type="STRING" id="3641.A0A061G259"/>
<dbReference type="AlphaFoldDB" id="A0A061G259"/>
<protein>
    <submittedName>
        <fullName evidence="8">Uncharacterized protein</fullName>
    </submittedName>
</protein>
<dbReference type="Gramene" id="EOY23272">
    <property type="protein sequence ID" value="EOY23272"/>
    <property type="gene ID" value="TCM_015222"/>
</dbReference>
<keyword evidence="6" id="KW-0175">Coiled coil</keyword>